<dbReference type="Pfam" id="PF25997">
    <property type="entry name" value="BSH_YhbJ"/>
    <property type="match status" value="1"/>
</dbReference>
<feature type="transmembrane region" description="Helical" evidence="1">
    <location>
        <begin position="7"/>
        <end position="28"/>
    </location>
</feature>
<name>A0ABR5A8W4_9BACL</name>
<evidence type="ECO:0000259" key="2">
    <source>
        <dbReference type="Pfam" id="PF25990"/>
    </source>
</evidence>
<dbReference type="Proteomes" id="UP000054526">
    <property type="component" value="Unassembled WGS sequence"/>
</dbReference>
<dbReference type="EMBL" id="JXAL01000001">
    <property type="protein sequence ID" value="KIL37268.1"/>
    <property type="molecule type" value="Genomic_DNA"/>
</dbReference>
<dbReference type="Pfam" id="PF25990">
    <property type="entry name" value="Beta-barrel_YknX"/>
    <property type="match status" value="1"/>
</dbReference>
<proteinExistence type="predicted"/>
<dbReference type="Gene3D" id="2.40.30.170">
    <property type="match status" value="1"/>
</dbReference>
<accession>A0ABR5A8W4</accession>
<evidence type="ECO:0000313" key="5">
    <source>
        <dbReference type="Proteomes" id="UP000054526"/>
    </source>
</evidence>
<dbReference type="InterPro" id="IPR050739">
    <property type="entry name" value="MFP"/>
</dbReference>
<evidence type="ECO:0000313" key="4">
    <source>
        <dbReference type="EMBL" id="KIL37268.1"/>
    </source>
</evidence>
<feature type="domain" description="YknX-like beta-barrel" evidence="2">
    <location>
        <begin position="122"/>
        <end position="210"/>
    </location>
</feature>
<dbReference type="InterPro" id="IPR011053">
    <property type="entry name" value="Single_hybrid_motif"/>
</dbReference>
<sequence>MKSSRIVLVNLVVILLLLVGGAAAFYYYQQSVNYISTDNARIEGQPLTISAPAAGRLSEWRARVGEELTSGERIGAVASAAGTVGITAPARGTIVQQTAVVNTLVAAGAPLARAYDLDNLWVTANIDETDIDDVSVNQTVDIDIAAFPGTTLTGRVSQIGLATAGTFSLLPTQNTTANYTAVTQVVPVNISVDGYRGLNIIPGMSVSVRIHK</sequence>
<reference evidence="4 5" key="1">
    <citation type="submission" date="2014-12" db="EMBL/GenBank/DDBJ databases">
        <title>Draft genome sequence of Cohnella kolymensis strain B-2846.</title>
        <authorList>
            <person name="Karlyshev A.V."/>
            <person name="Kudryashova E.B."/>
        </authorList>
    </citation>
    <scope>NUCLEOTIDE SEQUENCE [LARGE SCALE GENOMIC DNA]</scope>
    <source>
        <strain evidence="4 5">VKM B-2846</strain>
    </source>
</reference>
<dbReference type="InterPro" id="IPR058635">
    <property type="entry name" value="BSH_YhbJ"/>
</dbReference>
<comment type="caution">
    <text evidence="4">The sequence shown here is derived from an EMBL/GenBank/DDBJ whole genome shotgun (WGS) entry which is preliminary data.</text>
</comment>
<dbReference type="InterPro" id="IPR058636">
    <property type="entry name" value="Beta-barrel_YknX"/>
</dbReference>
<feature type="domain" description="YhbJ barrel-sandwich hybrid" evidence="3">
    <location>
        <begin position="48"/>
        <end position="116"/>
    </location>
</feature>
<dbReference type="PANTHER" id="PTHR30386">
    <property type="entry name" value="MEMBRANE FUSION SUBUNIT OF EMRAB-TOLC MULTIDRUG EFFLUX PUMP"/>
    <property type="match status" value="1"/>
</dbReference>
<keyword evidence="1" id="KW-1133">Transmembrane helix</keyword>
<evidence type="ECO:0008006" key="6">
    <source>
        <dbReference type="Google" id="ProtNLM"/>
    </source>
</evidence>
<keyword evidence="1" id="KW-0472">Membrane</keyword>
<evidence type="ECO:0000259" key="3">
    <source>
        <dbReference type="Pfam" id="PF25997"/>
    </source>
</evidence>
<dbReference type="SUPFAM" id="SSF51230">
    <property type="entry name" value="Single hybrid motif"/>
    <property type="match status" value="1"/>
</dbReference>
<dbReference type="PANTHER" id="PTHR30386:SF17">
    <property type="entry name" value="ALKALINE PROTEASE SECRETION PROTEIN APRE"/>
    <property type="match status" value="1"/>
</dbReference>
<organism evidence="4 5">
    <name type="scientific">Cohnella kolymensis</name>
    <dbReference type="NCBI Taxonomy" id="1590652"/>
    <lineage>
        <taxon>Bacteria</taxon>
        <taxon>Bacillati</taxon>
        <taxon>Bacillota</taxon>
        <taxon>Bacilli</taxon>
        <taxon>Bacillales</taxon>
        <taxon>Paenibacillaceae</taxon>
        <taxon>Cohnella</taxon>
    </lineage>
</organism>
<dbReference type="RefSeq" id="WP_041058409.1">
    <property type="nucleotide sequence ID" value="NZ_JXAL01000001.1"/>
</dbReference>
<keyword evidence="1" id="KW-0812">Transmembrane</keyword>
<evidence type="ECO:0000256" key="1">
    <source>
        <dbReference type="SAM" id="Phobius"/>
    </source>
</evidence>
<gene>
    <name evidence="4" type="ORF">SD71_00710</name>
</gene>
<protein>
    <recommendedName>
        <fullName evidence="6">RND efflux pump membrane fusion protein barrel-sandwich domain-containing protein</fullName>
    </recommendedName>
</protein>
<keyword evidence="5" id="KW-1185">Reference proteome</keyword>